<name>A0A482W0T0_ASBVE</name>
<evidence type="ECO:0000313" key="3">
    <source>
        <dbReference type="Proteomes" id="UP000292052"/>
    </source>
</evidence>
<gene>
    <name evidence="2" type="ORF">BDFB_007984</name>
</gene>
<keyword evidence="3" id="KW-1185">Reference proteome</keyword>
<dbReference type="AlphaFoldDB" id="A0A482W0T0"/>
<comment type="caution">
    <text evidence="2">The sequence shown here is derived from an EMBL/GenBank/DDBJ whole genome shotgun (WGS) entry which is preliminary data.</text>
</comment>
<dbReference type="PANTHER" id="PTHR11060">
    <property type="entry name" value="PROTEIN MEMO1"/>
    <property type="match status" value="1"/>
</dbReference>
<dbReference type="Proteomes" id="UP000292052">
    <property type="component" value="Unassembled WGS sequence"/>
</dbReference>
<sequence>MSCRKAKHAGSWYTGSEHELSNQLASWLQKADFIHGPARAIIVPHAGYRYCGACSAHAYRQVSPEVVRRVFILGPSHHISLSGCALASVSKYKTPLYDLLIDSKVNKELNMTGYFEWIDPDVDEKEHSIEMQLPFIAKVMESYKDQFTIIPILVGTVNQEKQLRYGKILLNYLRDPQNLFVISSDFCHWGSQFRFTYYDSSYGHIYESTEHLDRMGMNIIENLNPVEFIDYLKKYGNTICGRHVIGILLQMIQQFSLVDPKRKPVLKFLKYTQSNQCVSTSDSSI</sequence>
<dbReference type="PANTHER" id="PTHR11060:SF0">
    <property type="entry name" value="PROTEIN MEMO1"/>
    <property type="match status" value="1"/>
</dbReference>
<dbReference type="OrthoDB" id="417112at2759"/>
<dbReference type="EMBL" id="QDEB01041597">
    <property type="protein sequence ID" value="RZC38614.1"/>
    <property type="molecule type" value="Genomic_DNA"/>
</dbReference>
<organism evidence="2 3">
    <name type="scientific">Asbolus verrucosus</name>
    <name type="common">Desert ironclad beetle</name>
    <dbReference type="NCBI Taxonomy" id="1661398"/>
    <lineage>
        <taxon>Eukaryota</taxon>
        <taxon>Metazoa</taxon>
        <taxon>Ecdysozoa</taxon>
        <taxon>Arthropoda</taxon>
        <taxon>Hexapoda</taxon>
        <taxon>Insecta</taxon>
        <taxon>Pterygota</taxon>
        <taxon>Neoptera</taxon>
        <taxon>Endopterygota</taxon>
        <taxon>Coleoptera</taxon>
        <taxon>Polyphaga</taxon>
        <taxon>Cucujiformia</taxon>
        <taxon>Tenebrionidae</taxon>
        <taxon>Pimeliinae</taxon>
        <taxon>Asbolus</taxon>
    </lineage>
</organism>
<protein>
    <submittedName>
        <fullName evidence="2">MEMO1-like</fullName>
    </submittedName>
</protein>
<dbReference type="STRING" id="1661398.A0A482W0T0"/>
<dbReference type="CDD" id="cd07361">
    <property type="entry name" value="MEMO_like"/>
    <property type="match status" value="1"/>
</dbReference>
<comment type="similarity">
    <text evidence="1">Belongs to the MEMO1 family.</text>
</comment>
<reference evidence="2 3" key="1">
    <citation type="submission" date="2017-03" db="EMBL/GenBank/DDBJ databases">
        <title>Genome of the blue death feigning beetle - Asbolus verrucosus.</title>
        <authorList>
            <person name="Rider S.D."/>
        </authorList>
    </citation>
    <scope>NUCLEOTIDE SEQUENCE [LARGE SCALE GENOMIC DNA]</scope>
    <source>
        <strain evidence="2">Butters</strain>
        <tissue evidence="2">Head and leg muscle</tissue>
    </source>
</reference>
<evidence type="ECO:0000256" key="1">
    <source>
        <dbReference type="ARBA" id="ARBA00006315"/>
    </source>
</evidence>
<dbReference type="HAMAP" id="MF_00055">
    <property type="entry name" value="MEMO1"/>
    <property type="match status" value="1"/>
</dbReference>
<dbReference type="Pfam" id="PF01875">
    <property type="entry name" value="Memo"/>
    <property type="match status" value="1"/>
</dbReference>
<proteinExistence type="inferred from homology"/>
<dbReference type="NCBIfam" id="TIGR04336">
    <property type="entry name" value="AmmeMemoSam_B"/>
    <property type="match status" value="1"/>
</dbReference>
<evidence type="ECO:0000313" key="2">
    <source>
        <dbReference type="EMBL" id="RZC38614.1"/>
    </source>
</evidence>
<accession>A0A482W0T0</accession>
<dbReference type="InterPro" id="IPR002737">
    <property type="entry name" value="MEMO1_fam"/>
</dbReference>
<dbReference type="Gene3D" id="3.40.830.10">
    <property type="entry name" value="LigB-like"/>
    <property type="match status" value="1"/>
</dbReference>